<proteinExistence type="predicted"/>
<name>A0ABM3XD63_ERIEU</name>
<protein>
    <submittedName>
        <fullName evidence="3">Uncharacterized protein LOC132538189</fullName>
    </submittedName>
</protein>
<feature type="compositionally biased region" description="Polar residues" evidence="1">
    <location>
        <begin position="120"/>
        <end position="134"/>
    </location>
</feature>
<gene>
    <name evidence="3" type="primary">LOC132538189</name>
</gene>
<sequence length="181" mass="18174">MQLPLHHLGGAGAAPPAQPAVPAALLSPGMVGGALRFLGPRPPLPAAPPPPPARSTRQLSSVTLPGLPGPPARPRPPPQVSRRLQPPGSQVARGPAPGPAPPGPVAGSRTAGTEEGPRKSPTSPSQHPSPATKHTSLKGPEGMAGPLQGSPGCPPAPVESFGPYSLIHERSENTVTHVYPS</sequence>
<evidence type="ECO:0000313" key="2">
    <source>
        <dbReference type="Proteomes" id="UP001652624"/>
    </source>
</evidence>
<reference evidence="3" key="1">
    <citation type="submission" date="2025-08" db="UniProtKB">
        <authorList>
            <consortium name="RefSeq"/>
        </authorList>
    </citation>
    <scope>IDENTIFICATION</scope>
</reference>
<evidence type="ECO:0000256" key="1">
    <source>
        <dbReference type="SAM" id="MobiDB-lite"/>
    </source>
</evidence>
<accession>A0ABM3XD63</accession>
<feature type="compositionally biased region" description="Pro residues" evidence="1">
    <location>
        <begin position="67"/>
        <end position="79"/>
    </location>
</feature>
<feature type="compositionally biased region" description="Pro residues" evidence="1">
    <location>
        <begin position="40"/>
        <end position="53"/>
    </location>
</feature>
<feature type="compositionally biased region" description="Low complexity" evidence="1">
    <location>
        <begin position="80"/>
        <end position="95"/>
    </location>
</feature>
<dbReference type="Proteomes" id="UP001652624">
    <property type="component" value="Chromosome 4"/>
</dbReference>
<organism evidence="2 3">
    <name type="scientific">Erinaceus europaeus</name>
    <name type="common">Western European hedgehog</name>
    <dbReference type="NCBI Taxonomy" id="9365"/>
    <lineage>
        <taxon>Eukaryota</taxon>
        <taxon>Metazoa</taxon>
        <taxon>Chordata</taxon>
        <taxon>Craniata</taxon>
        <taxon>Vertebrata</taxon>
        <taxon>Euteleostomi</taxon>
        <taxon>Mammalia</taxon>
        <taxon>Eutheria</taxon>
        <taxon>Laurasiatheria</taxon>
        <taxon>Eulipotyphla</taxon>
        <taxon>Erinaceidae</taxon>
        <taxon>Erinaceinae</taxon>
        <taxon>Erinaceus</taxon>
    </lineage>
</organism>
<dbReference type="GeneID" id="132538189"/>
<feature type="region of interest" description="Disordered" evidence="1">
    <location>
        <begin position="1"/>
        <end position="181"/>
    </location>
</feature>
<evidence type="ECO:0000313" key="3">
    <source>
        <dbReference type="RefSeq" id="XP_060046764.1"/>
    </source>
</evidence>
<dbReference type="RefSeq" id="XP_060046764.1">
    <property type="nucleotide sequence ID" value="XM_060190781.1"/>
</dbReference>
<keyword evidence="2" id="KW-1185">Reference proteome</keyword>